<accession>Q7RCY9</accession>
<dbReference type="PaxDb" id="73239-Q7RCY9"/>
<name>Q7RCY9_PLAYO</name>
<dbReference type="AlphaFoldDB" id="Q7RCY9"/>
<proteinExistence type="predicted"/>
<reference evidence="2 3" key="1">
    <citation type="journal article" date="2002" name="Nature">
        <title>Genome sequence and comparative analysis of the model rodent malaria parasite Plasmodium yoelii yoelii.</title>
        <authorList>
            <person name="Carlton J.M."/>
            <person name="Angiuoli S.V."/>
            <person name="Suh B.B."/>
            <person name="Kooij T.W."/>
            <person name="Pertea M."/>
            <person name="Silva J.C."/>
            <person name="Ermolaeva M.D."/>
            <person name="Allen J.E."/>
            <person name="Selengut J.D."/>
            <person name="Koo H.L."/>
            <person name="Peterson J.D."/>
            <person name="Pop M."/>
            <person name="Kosack D.S."/>
            <person name="Shumway M.F."/>
            <person name="Bidwell S.L."/>
            <person name="Shallom S.J."/>
            <person name="van Aken S.E."/>
            <person name="Riedmuller S.B."/>
            <person name="Feldblyum T.V."/>
            <person name="Cho J.K."/>
            <person name="Quackenbush J."/>
            <person name="Sedegah M."/>
            <person name="Shoaibi A."/>
            <person name="Cummings L.M."/>
            <person name="Florens L."/>
            <person name="Yates J.R."/>
            <person name="Raine J.D."/>
            <person name="Sinden R.E."/>
            <person name="Harris M.A."/>
            <person name="Cunningham D.A."/>
            <person name="Preiser P.R."/>
            <person name="Bergman L.W."/>
            <person name="Vaidya A.B."/>
            <person name="van Lin L.H."/>
            <person name="Janse C.J."/>
            <person name="Waters A.P."/>
            <person name="Smith H.O."/>
            <person name="White O.R."/>
            <person name="Salzberg S.L."/>
            <person name="Venter J.C."/>
            <person name="Fraser C.M."/>
            <person name="Hoffman S.L."/>
            <person name="Gardner M.J."/>
            <person name="Carucci D.J."/>
        </authorList>
    </citation>
    <scope>NUCLEOTIDE SEQUENCE [LARGE SCALE GENOMIC DNA]</scope>
    <source>
        <strain evidence="2 3">17XNL</strain>
    </source>
</reference>
<organism evidence="2 3">
    <name type="scientific">Plasmodium yoelii yoelii</name>
    <dbReference type="NCBI Taxonomy" id="73239"/>
    <lineage>
        <taxon>Eukaryota</taxon>
        <taxon>Sar</taxon>
        <taxon>Alveolata</taxon>
        <taxon>Apicomplexa</taxon>
        <taxon>Aconoidasida</taxon>
        <taxon>Haemosporida</taxon>
        <taxon>Plasmodiidae</taxon>
        <taxon>Plasmodium</taxon>
        <taxon>Plasmodium (Vinckeia)</taxon>
    </lineage>
</organism>
<keyword evidence="1" id="KW-1133">Transmembrane helix</keyword>
<protein>
    <submittedName>
        <fullName evidence="2">Yir3 protein</fullName>
    </submittedName>
</protein>
<evidence type="ECO:0000313" key="2">
    <source>
        <dbReference type="EMBL" id="EAA17688.1"/>
    </source>
</evidence>
<evidence type="ECO:0000313" key="3">
    <source>
        <dbReference type="Proteomes" id="UP000008553"/>
    </source>
</evidence>
<evidence type="ECO:0000256" key="1">
    <source>
        <dbReference type="SAM" id="Phobius"/>
    </source>
</evidence>
<dbReference type="Proteomes" id="UP000008553">
    <property type="component" value="Unassembled WGS sequence"/>
</dbReference>
<keyword evidence="1" id="KW-0812">Transmembrane</keyword>
<dbReference type="InterPro" id="IPR006477">
    <property type="entry name" value="Yir_bir_cir"/>
</dbReference>
<dbReference type="Pfam" id="PF06022">
    <property type="entry name" value="Cir_Bir_Yir"/>
    <property type="match status" value="1"/>
</dbReference>
<dbReference type="InParanoid" id="Q7RCY9"/>
<dbReference type="EMBL" id="AABL01001812">
    <property type="protein sequence ID" value="EAA17688.1"/>
    <property type="molecule type" value="Genomic_DNA"/>
</dbReference>
<comment type="caution">
    <text evidence="2">The sequence shown here is derived from an EMBL/GenBank/DDBJ whole genome shotgun (WGS) entry which is preliminary data.</text>
</comment>
<keyword evidence="3" id="KW-1185">Reference proteome</keyword>
<gene>
    <name evidence="2" type="ORF">PY05637</name>
</gene>
<dbReference type="NCBIfam" id="TIGR01590">
    <property type="entry name" value="yir-bir-cir_Pla"/>
    <property type="match status" value="1"/>
</dbReference>
<feature type="transmembrane region" description="Helical" evidence="1">
    <location>
        <begin position="266"/>
        <end position="291"/>
    </location>
</feature>
<sequence>MDSEIVYAFFNNNNFLYFFDICKNFIYVTTKFPDKLDTDGKYYFNDDGHFKQYCSNQNCVNELEKISAGCLYLFDTFFKDSSVFESVAKSNINIVDYIIIWLSYMLNLKPPGTKSHLEHFYETNINNDKYTKPIDNVEGCSNYKALIDKTNLMNMDIKYISKFYEIFKLLCEMYTEFDESKKNCAECSKKASQFASKFKELSENSDITSNSPYNKVLCILSNDYNKLKKKCNDSSLFPTIDKTKITIKCPEQFSEVTSSSSTANKLFIVLSIFGAIAIFLGISYKYSLFGFRKRFQKQKLREKIKNIKKRMNH</sequence>
<keyword evidence="1" id="KW-0472">Membrane</keyword>